<gene>
    <name evidence="6" type="ORF">DARMORV10_C02P62710.1</name>
</gene>
<organism evidence="6">
    <name type="scientific">Brassica napus</name>
    <name type="common">Rape</name>
    <dbReference type="NCBI Taxonomy" id="3708"/>
    <lineage>
        <taxon>Eukaryota</taxon>
        <taxon>Viridiplantae</taxon>
        <taxon>Streptophyta</taxon>
        <taxon>Embryophyta</taxon>
        <taxon>Tracheophyta</taxon>
        <taxon>Spermatophyta</taxon>
        <taxon>Magnoliopsida</taxon>
        <taxon>eudicotyledons</taxon>
        <taxon>Gunneridae</taxon>
        <taxon>Pentapetalae</taxon>
        <taxon>rosids</taxon>
        <taxon>malvids</taxon>
        <taxon>Brassicales</taxon>
        <taxon>Brassicaceae</taxon>
        <taxon>Brassiceae</taxon>
        <taxon>Brassica</taxon>
    </lineage>
</organism>
<comment type="subcellular location">
    <subcellularLocation>
        <location evidence="1">Cytoplasm</location>
    </subcellularLocation>
</comment>
<protein>
    <submittedName>
        <fullName evidence="6">(rape) hypothetical protein</fullName>
    </submittedName>
</protein>
<dbReference type="Proteomes" id="UP001295469">
    <property type="component" value="Chromosome C02"/>
</dbReference>
<sequence>MVLEVQSPERCLLYTMRLWGSSISTLRIASGTIFNEIIVWKAAGLDGDNLGNGQYCASHMLRLAGHEG</sequence>
<keyword evidence="5" id="KW-0677">Repeat</keyword>
<evidence type="ECO:0000256" key="1">
    <source>
        <dbReference type="ARBA" id="ARBA00004496"/>
    </source>
</evidence>
<keyword evidence="3" id="KW-0853">WD repeat</keyword>
<name>A0A816KP85_BRANA</name>
<accession>A0A816KP85</accession>
<dbReference type="PANTHER" id="PTHR14344">
    <property type="entry name" value="WD REPEAT PROTEIN"/>
    <property type="match status" value="1"/>
</dbReference>
<reference evidence="6" key="1">
    <citation type="submission" date="2021-01" db="EMBL/GenBank/DDBJ databases">
        <authorList>
            <consortium name="Genoscope - CEA"/>
            <person name="William W."/>
        </authorList>
    </citation>
    <scope>NUCLEOTIDE SEQUENCE</scope>
</reference>
<dbReference type="InterPro" id="IPR051973">
    <property type="entry name" value="tRNA_Anticodon_Mtase-Reg"/>
</dbReference>
<dbReference type="PANTHER" id="PTHR14344:SF3">
    <property type="entry name" value="WD REPEAT-CONTAINING PROTEIN 6"/>
    <property type="match status" value="1"/>
</dbReference>
<evidence type="ECO:0000313" key="6">
    <source>
        <dbReference type="EMBL" id="CAF1921673.1"/>
    </source>
</evidence>
<keyword evidence="4" id="KW-0819">tRNA processing</keyword>
<evidence type="ECO:0000256" key="5">
    <source>
        <dbReference type="ARBA" id="ARBA00022737"/>
    </source>
</evidence>
<keyword evidence="2" id="KW-0963">Cytoplasm</keyword>
<dbReference type="GO" id="GO:0008033">
    <property type="term" value="P:tRNA processing"/>
    <property type="evidence" value="ECO:0007669"/>
    <property type="project" value="UniProtKB-KW"/>
</dbReference>
<dbReference type="AlphaFoldDB" id="A0A816KP85"/>
<evidence type="ECO:0000256" key="2">
    <source>
        <dbReference type="ARBA" id="ARBA00022490"/>
    </source>
</evidence>
<proteinExistence type="predicted"/>
<evidence type="ECO:0000256" key="3">
    <source>
        <dbReference type="ARBA" id="ARBA00022574"/>
    </source>
</evidence>
<dbReference type="GO" id="GO:0005737">
    <property type="term" value="C:cytoplasm"/>
    <property type="evidence" value="ECO:0007669"/>
    <property type="project" value="UniProtKB-SubCell"/>
</dbReference>
<dbReference type="EMBL" id="HG994366">
    <property type="protein sequence ID" value="CAF1921673.1"/>
    <property type="molecule type" value="Genomic_DNA"/>
</dbReference>
<evidence type="ECO:0000256" key="4">
    <source>
        <dbReference type="ARBA" id="ARBA00022694"/>
    </source>
</evidence>